<reference evidence="4" key="1">
    <citation type="submission" date="2020-05" db="EMBL/GenBank/DDBJ databases">
        <title>Mycena genomes resolve the evolution of fungal bioluminescence.</title>
        <authorList>
            <person name="Tsai I.J."/>
        </authorList>
    </citation>
    <scope>NUCLEOTIDE SEQUENCE</scope>
    <source>
        <strain evidence="4">160909Yilan</strain>
    </source>
</reference>
<dbReference type="InterPro" id="IPR006011">
    <property type="entry name" value="Syntaxin_N"/>
</dbReference>
<dbReference type="Gene3D" id="1.20.5.110">
    <property type="match status" value="1"/>
</dbReference>
<dbReference type="GO" id="GO:0000149">
    <property type="term" value="F:SNARE binding"/>
    <property type="evidence" value="ECO:0007669"/>
    <property type="project" value="TreeGrafter"/>
</dbReference>
<dbReference type="Pfam" id="PF05739">
    <property type="entry name" value="SNARE"/>
    <property type="match status" value="1"/>
</dbReference>
<dbReference type="PANTHER" id="PTHR19957:SF38">
    <property type="entry name" value="LD27581P"/>
    <property type="match status" value="1"/>
</dbReference>
<evidence type="ECO:0000313" key="5">
    <source>
        <dbReference type="Proteomes" id="UP000623467"/>
    </source>
</evidence>
<evidence type="ECO:0000259" key="3">
    <source>
        <dbReference type="PROSITE" id="PS50192"/>
    </source>
</evidence>
<keyword evidence="5" id="KW-1185">Reference proteome</keyword>
<dbReference type="SMART" id="SM00397">
    <property type="entry name" value="t_SNARE"/>
    <property type="match status" value="1"/>
</dbReference>
<feature type="domain" description="T-SNARE coiled-coil homology" evidence="3">
    <location>
        <begin position="156"/>
        <end position="218"/>
    </location>
</feature>
<gene>
    <name evidence="4" type="ORF">MSAN_02128900</name>
</gene>
<name>A0A8H6XH29_9AGAR</name>
<proteinExistence type="inferred from homology"/>
<dbReference type="EMBL" id="JACAZH010000030">
    <property type="protein sequence ID" value="KAF7340574.1"/>
    <property type="molecule type" value="Genomic_DNA"/>
</dbReference>
<dbReference type="InterPro" id="IPR045242">
    <property type="entry name" value="Syntaxin"/>
</dbReference>
<dbReference type="PROSITE" id="PS50192">
    <property type="entry name" value="T_SNARE"/>
    <property type="match status" value="1"/>
</dbReference>
<dbReference type="GO" id="GO:0006886">
    <property type="term" value="P:intracellular protein transport"/>
    <property type="evidence" value="ECO:0007669"/>
    <property type="project" value="TreeGrafter"/>
</dbReference>
<dbReference type="SUPFAM" id="SSF47661">
    <property type="entry name" value="t-snare proteins"/>
    <property type="match status" value="1"/>
</dbReference>
<feature type="transmembrane region" description="Helical" evidence="2">
    <location>
        <begin position="228"/>
        <end position="246"/>
    </location>
</feature>
<sequence length="247" mass="27390">MSFQELATPNPPISSRESSVSLQIFKINANVQGIRSLSEKIGTIRDSHSLRTRLRDLTETTRALVHRASEEMRSLAAQLTQGIAVKKLASDLDTSVRNFQAAQEFSAACQRAHVVSVPHSAPVPTSEPLVDVSESTQTQIQTQTQVVYATEDAFREAEIWERHAAIQELEAGMQDVAEIMRTLGSIVERQGEDIDTMQWNTEQTARDLEAGTQQLETAARHQRRARRTCLKIILGVVCAVVILAVVF</sequence>
<dbReference type="GO" id="GO:0006906">
    <property type="term" value="P:vesicle fusion"/>
    <property type="evidence" value="ECO:0007669"/>
    <property type="project" value="TreeGrafter"/>
</dbReference>
<evidence type="ECO:0000256" key="1">
    <source>
        <dbReference type="ARBA" id="ARBA00009063"/>
    </source>
</evidence>
<dbReference type="Gene3D" id="1.20.58.70">
    <property type="match status" value="1"/>
</dbReference>
<dbReference type="OrthoDB" id="364348at2759"/>
<dbReference type="GO" id="GO:0031201">
    <property type="term" value="C:SNARE complex"/>
    <property type="evidence" value="ECO:0007669"/>
    <property type="project" value="TreeGrafter"/>
</dbReference>
<dbReference type="GO" id="GO:0048278">
    <property type="term" value="P:vesicle docking"/>
    <property type="evidence" value="ECO:0007669"/>
    <property type="project" value="TreeGrafter"/>
</dbReference>
<dbReference type="GO" id="GO:0012505">
    <property type="term" value="C:endomembrane system"/>
    <property type="evidence" value="ECO:0007669"/>
    <property type="project" value="TreeGrafter"/>
</dbReference>
<comment type="caution">
    <text evidence="4">The sequence shown here is derived from an EMBL/GenBank/DDBJ whole genome shotgun (WGS) entry which is preliminary data.</text>
</comment>
<protein>
    <submittedName>
        <fullName evidence="4">t-SNARE</fullName>
    </submittedName>
</protein>
<accession>A0A8H6XH29</accession>
<dbReference type="InterPro" id="IPR010989">
    <property type="entry name" value="SNARE"/>
</dbReference>
<dbReference type="Proteomes" id="UP000623467">
    <property type="component" value="Unassembled WGS sequence"/>
</dbReference>
<keyword evidence="2" id="KW-0472">Membrane</keyword>
<dbReference type="InterPro" id="IPR000727">
    <property type="entry name" value="T_SNARE_dom"/>
</dbReference>
<evidence type="ECO:0000256" key="2">
    <source>
        <dbReference type="SAM" id="Phobius"/>
    </source>
</evidence>
<dbReference type="AlphaFoldDB" id="A0A8H6XH29"/>
<comment type="similarity">
    <text evidence="1">Belongs to the syntaxin family.</text>
</comment>
<organism evidence="4 5">
    <name type="scientific">Mycena sanguinolenta</name>
    <dbReference type="NCBI Taxonomy" id="230812"/>
    <lineage>
        <taxon>Eukaryota</taxon>
        <taxon>Fungi</taxon>
        <taxon>Dikarya</taxon>
        <taxon>Basidiomycota</taxon>
        <taxon>Agaricomycotina</taxon>
        <taxon>Agaricomycetes</taxon>
        <taxon>Agaricomycetidae</taxon>
        <taxon>Agaricales</taxon>
        <taxon>Marasmiineae</taxon>
        <taxon>Mycenaceae</taxon>
        <taxon>Mycena</taxon>
    </lineage>
</organism>
<keyword evidence="2" id="KW-1133">Transmembrane helix</keyword>
<dbReference type="GO" id="GO:0005484">
    <property type="term" value="F:SNAP receptor activity"/>
    <property type="evidence" value="ECO:0007669"/>
    <property type="project" value="TreeGrafter"/>
</dbReference>
<dbReference type="PANTHER" id="PTHR19957">
    <property type="entry name" value="SYNTAXIN"/>
    <property type="match status" value="1"/>
</dbReference>
<evidence type="ECO:0000313" key="4">
    <source>
        <dbReference type="EMBL" id="KAF7340574.1"/>
    </source>
</evidence>
<keyword evidence="2" id="KW-0812">Transmembrane</keyword>
<dbReference type="Pfam" id="PF14523">
    <property type="entry name" value="Syntaxin_2"/>
    <property type="match status" value="1"/>
</dbReference>